<dbReference type="SUPFAM" id="SSF48576">
    <property type="entry name" value="Terpenoid synthases"/>
    <property type="match status" value="1"/>
</dbReference>
<proteinExistence type="inferred from homology"/>
<keyword evidence="4" id="KW-0479">Metal-binding</keyword>
<evidence type="ECO:0000313" key="9">
    <source>
        <dbReference type="Proteomes" id="UP000824264"/>
    </source>
</evidence>
<name>A0A9D1R2J5_9BACT</name>
<dbReference type="AlphaFoldDB" id="A0A9D1R2J5"/>
<dbReference type="Proteomes" id="UP000824264">
    <property type="component" value="Unassembled WGS sequence"/>
</dbReference>
<dbReference type="SFLD" id="SFLDG01017">
    <property type="entry name" value="Polyprenyl_Transferase_Like"/>
    <property type="match status" value="1"/>
</dbReference>
<evidence type="ECO:0000313" key="8">
    <source>
        <dbReference type="EMBL" id="HIW79847.1"/>
    </source>
</evidence>
<keyword evidence="3 7" id="KW-0808">Transferase</keyword>
<comment type="similarity">
    <text evidence="2 7">Belongs to the FPP/GGPP synthase family.</text>
</comment>
<comment type="caution">
    <text evidence="8">The sequence shown here is derived from an EMBL/GenBank/DDBJ whole genome shotgun (WGS) entry which is preliminary data.</text>
</comment>
<dbReference type="InterPro" id="IPR033749">
    <property type="entry name" value="Polyprenyl_synt_CS"/>
</dbReference>
<dbReference type="CDD" id="cd00685">
    <property type="entry name" value="Trans_IPPS_HT"/>
    <property type="match status" value="1"/>
</dbReference>
<dbReference type="FunFam" id="1.10.600.10:FF:000001">
    <property type="entry name" value="Geranylgeranyl diphosphate synthase"/>
    <property type="match status" value="1"/>
</dbReference>
<dbReference type="NCBIfam" id="NF045485">
    <property type="entry name" value="FPPsyn"/>
    <property type="match status" value="1"/>
</dbReference>
<dbReference type="InterPro" id="IPR053378">
    <property type="entry name" value="Prenyl_diphosphate_synthase"/>
</dbReference>
<keyword evidence="5" id="KW-0460">Magnesium</keyword>
<dbReference type="SFLD" id="SFLDS00005">
    <property type="entry name" value="Isoprenoid_Synthase_Type_I"/>
    <property type="match status" value="1"/>
</dbReference>
<evidence type="ECO:0000256" key="7">
    <source>
        <dbReference type="RuleBase" id="RU004466"/>
    </source>
</evidence>
<dbReference type="GO" id="GO:0004659">
    <property type="term" value="F:prenyltransferase activity"/>
    <property type="evidence" value="ECO:0007669"/>
    <property type="project" value="InterPro"/>
</dbReference>
<dbReference type="Pfam" id="PF00348">
    <property type="entry name" value="polyprenyl_synt"/>
    <property type="match status" value="1"/>
</dbReference>
<dbReference type="PROSITE" id="PS00723">
    <property type="entry name" value="POLYPRENYL_SYNTHASE_1"/>
    <property type="match status" value="1"/>
</dbReference>
<dbReference type="PROSITE" id="PS00444">
    <property type="entry name" value="POLYPRENYL_SYNTHASE_2"/>
    <property type="match status" value="1"/>
</dbReference>
<dbReference type="GO" id="GO:0046872">
    <property type="term" value="F:metal ion binding"/>
    <property type="evidence" value="ECO:0007669"/>
    <property type="project" value="UniProtKB-KW"/>
</dbReference>
<evidence type="ECO:0000256" key="2">
    <source>
        <dbReference type="ARBA" id="ARBA00006706"/>
    </source>
</evidence>
<evidence type="ECO:0000256" key="5">
    <source>
        <dbReference type="ARBA" id="ARBA00022842"/>
    </source>
</evidence>
<evidence type="ECO:0000256" key="3">
    <source>
        <dbReference type="ARBA" id="ARBA00022679"/>
    </source>
</evidence>
<gene>
    <name evidence="8" type="ORF">H9874_12010</name>
</gene>
<evidence type="ECO:0000256" key="4">
    <source>
        <dbReference type="ARBA" id="ARBA00022723"/>
    </source>
</evidence>
<dbReference type="InterPro" id="IPR000092">
    <property type="entry name" value="Polyprenyl_synt"/>
</dbReference>
<reference evidence="8" key="1">
    <citation type="journal article" date="2021" name="PeerJ">
        <title>Extensive microbial diversity within the chicken gut microbiome revealed by metagenomics and culture.</title>
        <authorList>
            <person name="Gilroy R."/>
            <person name="Ravi A."/>
            <person name="Getino M."/>
            <person name="Pursley I."/>
            <person name="Horton D.L."/>
            <person name="Alikhan N.F."/>
            <person name="Baker D."/>
            <person name="Gharbi K."/>
            <person name="Hall N."/>
            <person name="Watson M."/>
            <person name="Adriaenssens E.M."/>
            <person name="Foster-Nyarko E."/>
            <person name="Jarju S."/>
            <person name="Secka A."/>
            <person name="Antonio M."/>
            <person name="Oren A."/>
            <person name="Chaudhuri R.R."/>
            <person name="La Ragione R."/>
            <person name="Hildebrand F."/>
            <person name="Pallen M.J."/>
        </authorList>
    </citation>
    <scope>NUCLEOTIDE SEQUENCE</scope>
    <source>
        <strain evidence="8">ChiSxjej5B17-1746</strain>
    </source>
</reference>
<dbReference type="GO" id="GO:0016114">
    <property type="term" value="P:terpenoid biosynthetic process"/>
    <property type="evidence" value="ECO:0007669"/>
    <property type="project" value="UniProtKB-ARBA"/>
</dbReference>
<dbReference type="EMBL" id="DXGI01000449">
    <property type="protein sequence ID" value="HIW79847.1"/>
    <property type="molecule type" value="Genomic_DNA"/>
</dbReference>
<organism evidence="8 9">
    <name type="scientific">Candidatus Bilophila faecipullorum</name>
    <dbReference type="NCBI Taxonomy" id="2838482"/>
    <lineage>
        <taxon>Bacteria</taxon>
        <taxon>Pseudomonadati</taxon>
        <taxon>Thermodesulfobacteriota</taxon>
        <taxon>Desulfovibrionia</taxon>
        <taxon>Desulfovibrionales</taxon>
        <taxon>Desulfovibrionaceae</taxon>
        <taxon>Bilophila</taxon>
    </lineage>
</organism>
<protein>
    <submittedName>
        <fullName evidence="8">Polyprenyl synthetase family protein</fullName>
    </submittedName>
</protein>
<dbReference type="InterPro" id="IPR008949">
    <property type="entry name" value="Isoprenoid_synthase_dom_sf"/>
</dbReference>
<keyword evidence="6" id="KW-0414">Isoprene biosynthesis</keyword>
<comment type="cofactor">
    <cofactor evidence="1">
        <name>Mg(2+)</name>
        <dbReference type="ChEBI" id="CHEBI:18420"/>
    </cofactor>
</comment>
<dbReference type="PANTHER" id="PTHR43281:SF1">
    <property type="entry name" value="FARNESYL DIPHOSPHATE SYNTHASE"/>
    <property type="match status" value="1"/>
</dbReference>
<evidence type="ECO:0000256" key="6">
    <source>
        <dbReference type="ARBA" id="ARBA00023229"/>
    </source>
</evidence>
<sequence>MSTSFDASQVKAVLAERGALVEGYLSHCLDAVPTQPRLKEAMNYSLLAGGKRLRPVLCLSTASLFGLKAENVLPFAAALEMIHTYSLIHDDLPAMDDDDLRRGRPSCHKAFDEATAILAGDALLTDAFGFMAETGKSLPPDRVLRALAAVASAAGAAGMVGGQVLDMECTGRTDVPLPTLRTLHALKTGAMFRVACTSGGLLAGAPEEGIEALHAYGEALGVTFQIVDDILDETADTATLGKPAGSDAAMGKTTYPSLLGLEQSRELAREYAEKAAACLAAFPGPDADFLRGLALMLVTRTK</sequence>
<dbReference type="Gene3D" id="1.10.600.10">
    <property type="entry name" value="Farnesyl Diphosphate Synthase"/>
    <property type="match status" value="1"/>
</dbReference>
<evidence type="ECO:0000256" key="1">
    <source>
        <dbReference type="ARBA" id="ARBA00001946"/>
    </source>
</evidence>
<accession>A0A9D1R2J5</accession>
<dbReference type="GO" id="GO:0005737">
    <property type="term" value="C:cytoplasm"/>
    <property type="evidence" value="ECO:0007669"/>
    <property type="project" value="UniProtKB-ARBA"/>
</dbReference>
<reference evidence="8" key="2">
    <citation type="submission" date="2021-04" db="EMBL/GenBank/DDBJ databases">
        <authorList>
            <person name="Gilroy R."/>
        </authorList>
    </citation>
    <scope>NUCLEOTIDE SEQUENCE</scope>
    <source>
        <strain evidence="8">ChiSxjej5B17-1746</strain>
    </source>
</reference>
<dbReference type="PANTHER" id="PTHR43281">
    <property type="entry name" value="FARNESYL DIPHOSPHATE SYNTHASE"/>
    <property type="match status" value="1"/>
</dbReference>